<evidence type="ECO:0000256" key="9">
    <source>
        <dbReference type="ARBA" id="ARBA00023163"/>
    </source>
</evidence>
<evidence type="ECO:0008006" key="11">
    <source>
        <dbReference type="Google" id="ProtNLM"/>
    </source>
</evidence>
<dbReference type="InterPro" id="IPR036388">
    <property type="entry name" value="WH-like_DNA-bd_sf"/>
</dbReference>
<dbReference type="FunFam" id="1.10.10.10:FF:000007">
    <property type="entry name" value="Ferric uptake regulation protein"/>
    <property type="match status" value="1"/>
</dbReference>
<keyword evidence="4" id="KW-0678">Repressor</keyword>
<dbReference type="GO" id="GO:1900376">
    <property type="term" value="P:regulation of secondary metabolite biosynthetic process"/>
    <property type="evidence" value="ECO:0007669"/>
    <property type="project" value="TreeGrafter"/>
</dbReference>
<dbReference type="InterPro" id="IPR043135">
    <property type="entry name" value="Fur_C"/>
</dbReference>
<dbReference type="GO" id="GO:0003700">
    <property type="term" value="F:DNA-binding transcription factor activity"/>
    <property type="evidence" value="ECO:0007669"/>
    <property type="project" value="InterPro"/>
</dbReference>
<comment type="subcellular location">
    <subcellularLocation>
        <location evidence="1">Cytoplasm</location>
    </subcellularLocation>
</comment>
<evidence type="ECO:0000256" key="5">
    <source>
        <dbReference type="ARBA" id="ARBA00022723"/>
    </source>
</evidence>
<evidence type="ECO:0000256" key="4">
    <source>
        <dbReference type="ARBA" id="ARBA00022491"/>
    </source>
</evidence>
<dbReference type="InterPro" id="IPR002481">
    <property type="entry name" value="FUR"/>
</dbReference>
<dbReference type="InterPro" id="IPR036390">
    <property type="entry name" value="WH_DNA-bd_sf"/>
</dbReference>
<protein>
    <recommendedName>
        <fullName evidence="11">Ferric uptake regulation protein</fullName>
    </recommendedName>
</protein>
<dbReference type="AlphaFoldDB" id="A0A7G9Z714"/>
<evidence type="ECO:0000256" key="8">
    <source>
        <dbReference type="ARBA" id="ARBA00023125"/>
    </source>
</evidence>
<dbReference type="Gene3D" id="3.30.1490.190">
    <property type="match status" value="1"/>
</dbReference>
<dbReference type="GO" id="GO:0045892">
    <property type="term" value="P:negative regulation of DNA-templated transcription"/>
    <property type="evidence" value="ECO:0007669"/>
    <property type="project" value="TreeGrafter"/>
</dbReference>
<accession>A0A7G9Z714</accession>
<keyword evidence="6" id="KW-0862">Zinc</keyword>
<dbReference type="GO" id="GO:0000976">
    <property type="term" value="F:transcription cis-regulatory region binding"/>
    <property type="evidence" value="ECO:0007669"/>
    <property type="project" value="TreeGrafter"/>
</dbReference>
<dbReference type="CDD" id="cd07153">
    <property type="entry name" value="Fur_like"/>
    <property type="match status" value="1"/>
</dbReference>
<keyword evidence="9" id="KW-0804">Transcription</keyword>
<organism evidence="10">
    <name type="scientific">Candidatus Methanophaga sp. ANME-1 ERB7</name>
    <dbReference type="NCBI Taxonomy" id="2759913"/>
    <lineage>
        <taxon>Archaea</taxon>
        <taxon>Methanobacteriati</taxon>
        <taxon>Methanobacteriota</taxon>
        <taxon>Stenosarchaea group</taxon>
        <taxon>Methanomicrobia</taxon>
        <taxon>Candidatus Methanophagales</taxon>
        <taxon>Candidatus Methanophagaceae</taxon>
        <taxon>Candidatus Methanophaga</taxon>
    </lineage>
</organism>
<evidence type="ECO:0000256" key="1">
    <source>
        <dbReference type="ARBA" id="ARBA00004496"/>
    </source>
</evidence>
<comment type="similarity">
    <text evidence="2">Belongs to the Fur family.</text>
</comment>
<keyword evidence="7" id="KW-0805">Transcription regulation</keyword>
<proteinExistence type="inferred from homology"/>
<dbReference type="GO" id="GO:0005737">
    <property type="term" value="C:cytoplasm"/>
    <property type="evidence" value="ECO:0007669"/>
    <property type="project" value="UniProtKB-SubCell"/>
</dbReference>
<sequence>MRDDIGRLSLDELRAHLEKEGIHPSYHRLKILEYLMSHRTHPTVERIHNELSKEIPTLSKTTVYNTLKLFVSKGIVQELTIEEKEVRYDADTKPHAHFKCIECGGVYDIALESTIFEHGMVTEEGHKVIDCQVYLKGICKDCLKSAQN</sequence>
<gene>
    <name evidence="10" type="ORF">GMDKCDLI_00027</name>
</gene>
<dbReference type="EMBL" id="MT631643">
    <property type="protein sequence ID" value="QNO56048.1"/>
    <property type="molecule type" value="Genomic_DNA"/>
</dbReference>
<dbReference type="GO" id="GO:0008270">
    <property type="term" value="F:zinc ion binding"/>
    <property type="evidence" value="ECO:0007669"/>
    <property type="project" value="TreeGrafter"/>
</dbReference>
<dbReference type="SUPFAM" id="SSF46785">
    <property type="entry name" value="Winged helix' DNA-binding domain"/>
    <property type="match status" value="1"/>
</dbReference>
<evidence type="ECO:0000313" key="10">
    <source>
        <dbReference type="EMBL" id="QNO56048.1"/>
    </source>
</evidence>
<evidence type="ECO:0000256" key="6">
    <source>
        <dbReference type="ARBA" id="ARBA00022833"/>
    </source>
</evidence>
<evidence type="ECO:0000256" key="3">
    <source>
        <dbReference type="ARBA" id="ARBA00022490"/>
    </source>
</evidence>
<evidence type="ECO:0000256" key="2">
    <source>
        <dbReference type="ARBA" id="ARBA00007957"/>
    </source>
</evidence>
<dbReference type="Gene3D" id="1.10.10.10">
    <property type="entry name" value="Winged helix-like DNA-binding domain superfamily/Winged helix DNA-binding domain"/>
    <property type="match status" value="1"/>
</dbReference>
<dbReference type="Pfam" id="PF01475">
    <property type="entry name" value="FUR"/>
    <property type="match status" value="1"/>
</dbReference>
<dbReference type="PANTHER" id="PTHR33202">
    <property type="entry name" value="ZINC UPTAKE REGULATION PROTEIN"/>
    <property type="match status" value="1"/>
</dbReference>
<keyword evidence="5" id="KW-0479">Metal-binding</keyword>
<name>A0A7G9Z714_9EURY</name>
<dbReference type="PANTHER" id="PTHR33202:SF8">
    <property type="entry name" value="PEROXIDE-RESPONSIVE REPRESSOR PERR"/>
    <property type="match status" value="1"/>
</dbReference>
<reference evidence="10" key="1">
    <citation type="submission" date="2020-06" db="EMBL/GenBank/DDBJ databases">
        <title>Unique genomic features of the anaerobic methanotrophic archaea.</title>
        <authorList>
            <person name="Chadwick G.L."/>
            <person name="Skennerton C.T."/>
            <person name="Laso-Perez R."/>
            <person name="Leu A.O."/>
            <person name="Speth D.R."/>
            <person name="Yu H."/>
            <person name="Morgan-Lang C."/>
            <person name="Hatzenpichler R."/>
            <person name="Goudeau D."/>
            <person name="Malmstrom R."/>
            <person name="Brazelton W.J."/>
            <person name="Woyke T."/>
            <person name="Hallam S.J."/>
            <person name="Tyson G.W."/>
            <person name="Wegener G."/>
            <person name="Boetius A."/>
            <person name="Orphan V."/>
        </authorList>
    </citation>
    <scope>NUCLEOTIDE SEQUENCE</scope>
</reference>
<evidence type="ECO:0000256" key="7">
    <source>
        <dbReference type="ARBA" id="ARBA00023015"/>
    </source>
</evidence>
<keyword evidence="8" id="KW-0238">DNA-binding</keyword>
<keyword evidence="3" id="KW-0963">Cytoplasm</keyword>